<name>A0A0U2USG1_9BACL</name>
<evidence type="ECO:0000313" key="10">
    <source>
        <dbReference type="EMBL" id="ALS24929.1"/>
    </source>
</evidence>
<dbReference type="Pfam" id="PF02056">
    <property type="entry name" value="Glyco_hydro_4"/>
    <property type="match status" value="1"/>
</dbReference>
<comment type="cofactor">
    <cofactor evidence="9">
        <name>NAD(+)</name>
        <dbReference type="ChEBI" id="CHEBI:57540"/>
    </cofactor>
    <text evidence="9">Binds 1 NAD(+) per subunit.</text>
</comment>
<dbReference type="InterPro" id="IPR015955">
    <property type="entry name" value="Lactate_DH/Glyco_Ohase_4_C"/>
</dbReference>
<keyword evidence="6" id="KW-0464">Manganese</keyword>
<evidence type="ECO:0000256" key="9">
    <source>
        <dbReference type="RuleBase" id="RU361152"/>
    </source>
</evidence>
<evidence type="ECO:0000256" key="1">
    <source>
        <dbReference type="ARBA" id="ARBA00001936"/>
    </source>
</evidence>
<evidence type="ECO:0000256" key="4">
    <source>
        <dbReference type="ARBA" id="ARBA00022801"/>
    </source>
</evidence>
<dbReference type="PANTHER" id="PTHR32092">
    <property type="entry name" value="6-PHOSPHO-BETA-GLUCOSIDASE-RELATED"/>
    <property type="match status" value="1"/>
</dbReference>
<dbReference type="GO" id="GO:0004553">
    <property type="term" value="F:hydrolase activity, hydrolyzing O-glycosyl compounds"/>
    <property type="evidence" value="ECO:0007669"/>
    <property type="project" value="InterPro"/>
</dbReference>
<dbReference type="RefSeq" id="WP_062410413.1">
    <property type="nucleotide sequence ID" value="NZ_BJCS01000014.1"/>
</dbReference>
<dbReference type="InterPro" id="IPR036291">
    <property type="entry name" value="NAD(P)-bd_dom_sf"/>
</dbReference>
<evidence type="ECO:0000256" key="7">
    <source>
        <dbReference type="ARBA" id="ARBA00023277"/>
    </source>
</evidence>
<evidence type="ECO:0000256" key="6">
    <source>
        <dbReference type="ARBA" id="ARBA00023211"/>
    </source>
</evidence>
<comment type="cofactor">
    <cofactor evidence="1">
        <name>Mn(2+)</name>
        <dbReference type="ChEBI" id="CHEBI:29035"/>
    </cofactor>
</comment>
<dbReference type="KEGG" id="pnp:IJ22_46670"/>
<dbReference type="EMBL" id="CP013652">
    <property type="protein sequence ID" value="ALS24929.1"/>
    <property type="molecule type" value="Genomic_DNA"/>
</dbReference>
<dbReference type="PRINTS" id="PR00732">
    <property type="entry name" value="GLHYDRLASE4"/>
</dbReference>
<organism evidence="10 11">
    <name type="scientific">Paenibacillus naphthalenovorans</name>
    <dbReference type="NCBI Taxonomy" id="162209"/>
    <lineage>
        <taxon>Bacteria</taxon>
        <taxon>Bacillati</taxon>
        <taxon>Bacillota</taxon>
        <taxon>Bacilli</taxon>
        <taxon>Bacillales</taxon>
        <taxon>Paenibacillaceae</taxon>
        <taxon>Paenibacillus</taxon>
    </lineage>
</organism>
<protein>
    <submittedName>
        <fullName evidence="10">Alpha-galactosidase</fullName>
    </submittedName>
</protein>
<dbReference type="Pfam" id="PF11975">
    <property type="entry name" value="Glyco_hydro_4C"/>
    <property type="match status" value="1"/>
</dbReference>
<gene>
    <name evidence="10" type="ORF">IJ22_46670</name>
</gene>
<keyword evidence="3" id="KW-0479">Metal-binding</keyword>
<dbReference type="InterPro" id="IPR022616">
    <property type="entry name" value="Glyco_hydro_4_C"/>
</dbReference>
<accession>A0A0U2USG1</accession>
<dbReference type="SUPFAM" id="SSF51735">
    <property type="entry name" value="NAD(P)-binding Rossmann-fold domains"/>
    <property type="match status" value="1"/>
</dbReference>
<dbReference type="STRING" id="162209.IJ22_46670"/>
<dbReference type="NCBIfam" id="NF011657">
    <property type="entry name" value="PRK15076.1"/>
    <property type="match status" value="1"/>
</dbReference>
<proteinExistence type="inferred from homology"/>
<keyword evidence="11" id="KW-1185">Reference proteome</keyword>
<reference evidence="10 11" key="2">
    <citation type="journal article" date="2016" name="Genome Announc.">
        <title>Complete Genome Sequences of Two Interactive Moderate Thermophiles, Paenibacillus napthalenovorans 32O-Y and Paenibacillus sp. 32O-W.</title>
        <authorList>
            <person name="Butler R.R.III."/>
            <person name="Wang J."/>
            <person name="Stark B.C."/>
            <person name="Pombert J.F."/>
        </authorList>
    </citation>
    <scope>NUCLEOTIDE SEQUENCE [LARGE SCALE GENOMIC DNA]</scope>
    <source>
        <strain evidence="10 11">32O-Y</strain>
    </source>
</reference>
<dbReference type="PANTHER" id="PTHR32092:SF6">
    <property type="entry name" value="ALPHA-GALACTOSIDASE"/>
    <property type="match status" value="1"/>
</dbReference>
<evidence type="ECO:0000256" key="5">
    <source>
        <dbReference type="ARBA" id="ARBA00023027"/>
    </source>
</evidence>
<comment type="similarity">
    <text evidence="2 9">Belongs to the glycosyl hydrolase 4 family.</text>
</comment>
<dbReference type="GO" id="GO:0046872">
    <property type="term" value="F:metal ion binding"/>
    <property type="evidence" value="ECO:0007669"/>
    <property type="project" value="UniProtKB-KW"/>
</dbReference>
<dbReference type="Gene3D" id="3.90.1820.10">
    <property type="entry name" value="AglA-like glucosidase"/>
    <property type="match status" value="1"/>
</dbReference>
<evidence type="ECO:0000313" key="11">
    <source>
        <dbReference type="Proteomes" id="UP000061660"/>
    </source>
</evidence>
<dbReference type="SUPFAM" id="SSF56327">
    <property type="entry name" value="LDH C-terminal domain-like"/>
    <property type="match status" value="1"/>
</dbReference>
<reference evidence="11" key="1">
    <citation type="submission" date="2015-12" db="EMBL/GenBank/DDBJ databases">
        <title>Complete genome sequences of two moderately thermophilic Paenibacillus species.</title>
        <authorList>
            <person name="Butler R.III."/>
            <person name="Wang J."/>
            <person name="Stark B.C."/>
            <person name="Pombert J.-F."/>
        </authorList>
    </citation>
    <scope>NUCLEOTIDE SEQUENCE [LARGE SCALE GENOMIC DNA]</scope>
    <source>
        <strain evidence="11">32O-Y</strain>
    </source>
</reference>
<evidence type="ECO:0000256" key="3">
    <source>
        <dbReference type="ARBA" id="ARBA00022723"/>
    </source>
</evidence>
<dbReference type="InterPro" id="IPR001088">
    <property type="entry name" value="Glyco_hydro_4"/>
</dbReference>
<dbReference type="PATRIC" id="fig|162209.4.peg.4905"/>
<dbReference type="OrthoDB" id="9808275at2"/>
<keyword evidence="7" id="KW-0119">Carbohydrate metabolism</keyword>
<dbReference type="Proteomes" id="UP000061660">
    <property type="component" value="Chromosome"/>
</dbReference>
<keyword evidence="8 9" id="KW-0326">Glycosidase</keyword>
<dbReference type="CDD" id="cd05297">
    <property type="entry name" value="GH4_alpha_glucosidase_galactosidase"/>
    <property type="match status" value="1"/>
</dbReference>
<dbReference type="InterPro" id="IPR053715">
    <property type="entry name" value="GH4_Enzyme_sf"/>
</dbReference>
<sequence>MPKITIIGAGSVVFAKRLISDILSYPELSNSTFSLTDIHPVRLQTAEKMAKKLVEQFGNQARVEATLDRRAALTGADYVLNLIQVGMHEATLKDFEIPKKYGVKQTIADTLGIGGVFRALRTAPVMLDFCREMEEVCPDALLLNYTNPMAMLMLAVAKARSVKAVGLCHSVQNTADDLASYLNIPVEELDYKVAGINHMAWFLELKWKGEDLYPKLFQAMENEEIFAKDKVRFEMMRRLNYFVTESSEHMSEYTPYFNKRDDLIQRFDIPIDEYIRRSERNLQRFEETRRKIENGESFETEKSHEYGAPIIHSIETGTDRVIWGNVLNTNLITNLPQNACVEVPCLVNKGGVQPCHVGDLPPQLAAINMTNINVQQLTVEAVLTGNVDYVYQAAMLDPHTSSVLSLDEIWDMTKELLDAHADLLPQFTKGRNVVLNPSVSKVGSV</sequence>
<dbReference type="GO" id="GO:0005975">
    <property type="term" value="P:carbohydrate metabolic process"/>
    <property type="evidence" value="ECO:0007669"/>
    <property type="project" value="InterPro"/>
</dbReference>
<dbReference type="GO" id="GO:0016616">
    <property type="term" value="F:oxidoreductase activity, acting on the CH-OH group of donors, NAD or NADP as acceptor"/>
    <property type="evidence" value="ECO:0007669"/>
    <property type="project" value="InterPro"/>
</dbReference>
<dbReference type="AlphaFoldDB" id="A0A0U2USG1"/>
<evidence type="ECO:0000256" key="2">
    <source>
        <dbReference type="ARBA" id="ARBA00010141"/>
    </source>
</evidence>
<keyword evidence="4 9" id="KW-0378">Hydrolase</keyword>
<keyword evidence="5 9" id="KW-0520">NAD</keyword>
<evidence type="ECO:0000256" key="8">
    <source>
        <dbReference type="ARBA" id="ARBA00023295"/>
    </source>
</evidence>